<feature type="transmembrane region" description="Helical" evidence="1">
    <location>
        <begin position="6"/>
        <end position="31"/>
    </location>
</feature>
<proteinExistence type="predicted"/>
<sequence length="472" mass="54481">MKRKYSLFHSLVLTLLMTLPLIIGIAALVGFTGESWKEYKRYRRSVEPQGWSAYTQLVVLRDGSPAIEEQIRFENRYQNKLTTLDGVELPRDEERLYGINLQKDMDQRSRRHRIQSRLFAPTETLRPDPPPHFYDPNRPGHVWLFRKSDRNAGKYYLINADRDLQQIEIYFDRNGTRDDEPGAETCFSKPLGVIESEDVLLFQSGAEIVAIDLENDSVKQVSDDTALKWGFRKGYREGDYRREIILVSNNEIRTVDFSGNEVNSYAIEGRRDGEIFVTEDDRLLVKMYSEPVTETTADGHVSTWTESLYELQNDGQKRELAQYMRQTPRSAPIAETAGMRAVDWFIGQTGLGIIFPGPGVLLGIKSGYAYIVSQYKKPDGGFAESWREIQKWSPWAFPMSAFFGAIAAYFCYSRQRRYQARWTKTWTVFVFLFGPAGYLAWRWHREWPPAELVGVTREEFEGPAANGLEVFA</sequence>
<reference evidence="2 3" key="1">
    <citation type="submission" date="2019-02" db="EMBL/GenBank/DDBJ databases">
        <title>Deep-cultivation of Planctomycetes and their phenomic and genomic characterization uncovers novel biology.</title>
        <authorList>
            <person name="Wiegand S."/>
            <person name="Jogler M."/>
            <person name="Boedeker C."/>
            <person name="Pinto D."/>
            <person name="Vollmers J."/>
            <person name="Rivas-Marin E."/>
            <person name="Kohn T."/>
            <person name="Peeters S.H."/>
            <person name="Heuer A."/>
            <person name="Rast P."/>
            <person name="Oberbeckmann S."/>
            <person name="Bunk B."/>
            <person name="Jeske O."/>
            <person name="Meyerdierks A."/>
            <person name="Storesund J.E."/>
            <person name="Kallscheuer N."/>
            <person name="Luecker S."/>
            <person name="Lage O.M."/>
            <person name="Pohl T."/>
            <person name="Merkel B.J."/>
            <person name="Hornburger P."/>
            <person name="Mueller R.-W."/>
            <person name="Bruemmer F."/>
            <person name="Labrenz M."/>
            <person name="Spormann A.M."/>
            <person name="Op Den Camp H."/>
            <person name="Overmann J."/>
            <person name="Amann R."/>
            <person name="Jetten M.S.M."/>
            <person name="Mascher T."/>
            <person name="Medema M.H."/>
            <person name="Devos D.P."/>
            <person name="Kaster A.-K."/>
            <person name="Ovreas L."/>
            <person name="Rohde M."/>
            <person name="Galperin M.Y."/>
            <person name="Jogler C."/>
        </authorList>
    </citation>
    <scope>NUCLEOTIDE SEQUENCE [LARGE SCALE GENOMIC DNA]</scope>
    <source>
        <strain evidence="2 3">CA54</strain>
    </source>
</reference>
<dbReference type="Proteomes" id="UP000320735">
    <property type="component" value="Unassembled WGS sequence"/>
</dbReference>
<dbReference type="AlphaFoldDB" id="A0A5C6BPZ1"/>
<gene>
    <name evidence="2" type="ORF">CA54_14980</name>
</gene>
<feature type="transmembrane region" description="Helical" evidence="1">
    <location>
        <begin position="424"/>
        <end position="441"/>
    </location>
</feature>
<keyword evidence="1" id="KW-0812">Transmembrane</keyword>
<keyword evidence="1" id="KW-0472">Membrane</keyword>
<dbReference type="RefSeq" id="WP_146370112.1">
    <property type="nucleotide sequence ID" value="NZ_SJPP01000001.1"/>
</dbReference>
<dbReference type="OrthoDB" id="9811121at2"/>
<evidence type="ECO:0000313" key="3">
    <source>
        <dbReference type="Proteomes" id="UP000320735"/>
    </source>
</evidence>
<protein>
    <submittedName>
        <fullName evidence="2">Uncharacterized protein</fullName>
    </submittedName>
</protein>
<dbReference type="EMBL" id="SJPP01000001">
    <property type="protein sequence ID" value="TWU12674.1"/>
    <property type="molecule type" value="Genomic_DNA"/>
</dbReference>
<keyword evidence="3" id="KW-1185">Reference proteome</keyword>
<evidence type="ECO:0000256" key="1">
    <source>
        <dbReference type="SAM" id="Phobius"/>
    </source>
</evidence>
<accession>A0A5C6BPZ1</accession>
<name>A0A5C6BPZ1_9PLAN</name>
<comment type="caution">
    <text evidence="2">The sequence shown here is derived from an EMBL/GenBank/DDBJ whole genome shotgun (WGS) entry which is preliminary data.</text>
</comment>
<feature type="transmembrane region" description="Helical" evidence="1">
    <location>
        <begin position="392"/>
        <end position="412"/>
    </location>
</feature>
<evidence type="ECO:0000313" key="2">
    <source>
        <dbReference type="EMBL" id="TWU12674.1"/>
    </source>
</evidence>
<feature type="transmembrane region" description="Helical" evidence="1">
    <location>
        <begin position="349"/>
        <end position="372"/>
    </location>
</feature>
<keyword evidence="1" id="KW-1133">Transmembrane helix</keyword>
<organism evidence="2 3">
    <name type="scientific">Symmachiella macrocystis</name>
    <dbReference type="NCBI Taxonomy" id="2527985"/>
    <lineage>
        <taxon>Bacteria</taxon>
        <taxon>Pseudomonadati</taxon>
        <taxon>Planctomycetota</taxon>
        <taxon>Planctomycetia</taxon>
        <taxon>Planctomycetales</taxon>
        <taxon>Planctomycetaceae</taxon>
        <taxon>Symmachiella</taxon>
    </lineage>
</organism>